<feature type="transmembrane region" description="Helical" evidence="6">
    <location>
        <begin position="249"/>
        <end position="267"/>
    </location>
</feature>
<evidence type="ECO:0000256" key="1">
    <source>
        <dbReference type="ARBA" id="ARBA00004651"/>
    </source>
</evidence>
<dbReference type="Proteomes" id="UP001265259">
    <property type="component" value="Unassembled WGS sequence"/>
</dbReference>
<feature type="transmembrane region" description="Helical" evidence="6">
    <location>
        <begin position="199"/>
        <end position="220"/>
    </location>
</feature>
<keyword evidence="3 6" id="KW-0812">Transmembrane</keyword>
<dbReference type="PANTHER" id="PTHR30482">
    <property type="entry name" value="HIGH-AFFINITY BRANCHED-CHAIN AMINO ACID TRANSPORT SYSTEM PERMEASE"/>
    <property type="match status" value="1"/>
</dbReference>
<evidence type="ECO:0000256" key="4">
    <source>
        <dbReference type="ARBA" id="ARBA00022989"/>
    </source>
</evidence>
<gene>
    <name evidence="7" type="ORF">RM543_16615</name>
</gene>
<keyword evidence="5 6" id="KW-0472">Membrane</keyword>
<organism evidence="7 8">
    <name type="scientific">Tropicimonas omnivorans</name>
    <dbReference type="NCBI Taxonomy" id="3075590"/>
    <lineage>
        <taxon>Bacteria</taxon>
        <taxon>Pseudomonadati</taxon>
        <taxon>Pseudomonadota</taxon>
        <taxon>Alphaproteobacteria</taxon>
        <taxon>Rhodobacterales</taxon>
        <taxon>Roseobacteraceae</taxon>
        <taxon>Tropicimonas</taxon>
    </lineage>
</organism>
<keyword evidence="2" id="KW-1003">Cell membrane</keyword>
<evidence type="ECO:0000313" key="7">
    <source>
        <dbReference type="EMBL" id="MDT0684307.1"/>
    </source>
</evidence>
<comment type="caution">
    <text evidence="7">The sequence shown here is derived from an EMBL/GenBank/DDBJ whole genome shotgun (WGS) entry which is preliminary data.</text>
</comment>
<keyword evidence="8" id="KW-1185">Reference proteome</keyword>
<name>A0ABU3DKR4_9RHOB</name>
<dbReference type="Pfam" id="PF02653">
    <property type="entry name" value="BPD_transp_2"/>
    <property type="match status" value="1"/>
</dbReference>
<feature type="transmembrane region" description="Helical" evidence="6">
    <location>
        <begin position="67"/>
        <end position="91"/>
    </location>
</feature>
<proteinExistence type="predicted"/>
<dbReference type="InterPro" id="IPR043428">
    <property type="entry name" value="LivM-like"/>
</dbReference>
<comment type="subcellular location">
    <subcellularLocation>
        <location evidence="1">Cell membrane</location>
        <topology evidence="1">Multi-pass membrane protein</topology>
    </subcellularLocation>
</comment>
<evidence type="ECO:0000256" key="3">
    <source>
        <dbReference type="ARBA" id="ARBA00022692"/>
    </source>
</evidence>
<keyword evidence="4 6" id="KW-1133">Transmembrane helix</keyword>
<evidence type="ECO:0000256" key="2">
    <source>
        <dbReference type="ARBA" id="ARBA00022475"/>
    </source>
</evidence>
<feature type="transmembrane region" description="Helical" evidence="6">
    <location>
        <begin position="34"/>
        <end position="55"/>
    </location>
</feature>
<evidence type="ECO:0000256" key="5">
    <source>
        <dbReference type="ARBA" id="ARBA00023136"/>
    </source>
</evidence>
<sequence>MSGFGIYLVFFLIIALNYGIMVLGLNLQWGYTGLFNAGVVGFYAIGAYGTAILAGPDRAALIGGFGLPFPLAILGGMILCALAAIVVGLATLKLREEYLAIATFGIAITIQLVALNFESLTGGANGLVGLPRPFIDAFESTTSYNLFFLAVVACVTALVYVALEAAVRSPWGRLLNAVREDEVAARSLGKNIALIRLQAFVLGCTLIGLSGGIYVAFIGFVSPLDFLPILTFQIWAMLIVGGSGNNAGALLGAIVVWALWTMSGLAISRFSPVGFQNQAGAIQTMLIGLLIVSMLIFRPRGLIGERATVSSHKERGAP</sequence>
<dbReference type="CDD" id="cd06581">
    <property type="entry name" value="TM_PBP1_LivM_like"/>
    <property type="match status" value="1"/>
</dbReference>
<feature type="transmembrane region" description="Helical" evidence="6">
    <location>
        <begin position="98"/>
        <end position="117"/>
    </location>
</feature>
<protein>
    <submittedName>
        <fullName evidence="7">Branched-chain amino acid ABC transporter permease</fullName>
    </submittedName>
</protein>
<feature type="transmembrane region" description="Helical" evidence="6">
    <location>
        <begin position="279"/>
        <end position="297"/>
    </location>
</feature>
<evidence type="ECO:0000256" key="6">
    <source>
        <dbReference type="SAM" id="Phobius"/>
    </source>
</evidence>
<dbReference type="PANTHER" id="PTHR30482:SF10">
    <property type="entry name" value="HIGH-AFFINITY BRANCHED-CHAIN AMINO ACID TRANSPORT PROTEIN BRAE"/>
    <property type="match status" value="1"/>
</dbReference>
<dbReference type="EMBL" id="JAVRHL010000004">
    <property type="protein sequence ID" value="MDT0684307.1"/>
    <property type="molecule type" value="Genomic_DNA"/>
</dbReference>
<feature type="transmembrane region" description="Helical" evidence="6">
    <location>
        <begin position="6"/>
        <end position="27"/>
    </location>
</feature>
<feature type="transmembrane region" description="Helical" evidence="6">
    <location>
        <begin position="226"/>
        <end position="242"/>
    </location>
</feature>
<accession>A0ABU3DKR4</accession>
<reference evidence="7 8" key="1">
    <citation type="submission" date="2023-09" db="EMBL/GenBank/DDBJ databases">
        <authorList>
            <person name="Rey-Velasco X."/>
        </authorList>
    </citation>
    <scope>NUCLEOTIDE SEQUENCE [LARGE SCALE GENOMIC DNA]</scope>
    <source>
        <strain evidence="7 8">F158</strain>
    </source>
</reference>
<feature type="transmembrane region" description="Helical" evidence="6">
    <location>
        <begin position="144"/>
        <end position="163"/>
    </location>
</feature>
<evidence type="ECO:0000313" key="8">
    <source>
        <dbReference type="Proteomes" id="UP001265259"/>
    </source>
</evidence>
<dbReference type="InterPro" id="IPR001851">
    <property type="entry name" value="ABC_transp_permease"/>
</dbReference>
<dbReference type="RefSeq" id="WP_311693671.1">
    <property type="nucleotide sequence ID" value="NZ_JAVRHL010000004.1"/>
</dbReference>